<accession>A0A8J4H153</accession>
<keyword evidence="4" id="KW-1185">Reference proteome</keyword>
<gene>
    <name evidence="3" type="ORF">XYCOK13_17930</name>
</gene>
<evidence type="ECO:0000313" key="3">
    <source>
        <dbReference type="EMBL" id="GIQ68969.1"/>
    </source>
</evidence>
<reference evidence="3" key="1">
    <citation type="submission" date="2021-04" db="EMBL/GenBank/DDBJ databases">
        <title>Draft genome sequence of Xylanibacillus composti strain K13.</title>
        <authorList>
            <person name="Uke A."/>
            <person name="Chhe C."/>
            <person name="Baramee S."/>
            <person name="Kosugi A."/>
        </authorList>
    </citation>
    <scope>NUCLEOTIDE SEQUENCE</scope>
    <source>
        <strain evidence="3">K13</strain>
    </source>
</reference>
<dbReference type="EMBL" id="BOVK01000022">
    <property type="protein sequence ID" value="GIQ68969.1"/>
    <property type="molecule type" value="Genomic_DNA"/>
</dbReference>
<dbReference type="RefSeq" id="WP_213411786.1">
    <property type="nucleotide sequence ID" value="NZ_BOVK01000022.1"/>
</dbReference>
<evidence type="ECO:0000259" key="2">
    <source>
        <dbReference type="Pfam" id="PF13490"/>
    </source>
</evidence>
<dbReference type="InterPro" id="IPR027383">
    <property type="entry name" value="Znf_put"/>
</dbReference>
<dbReference type="AlphaFoldDB" id="A0A8J4H153"/>
<protein>
    <recommendedName>
        <fullName evidence="2">Putative zinc-finger domain-containing protein</fullName>
    </recommendedName>
</protein>
<evidence type="ECO:0000313" key="4">
    <source>
        <dbReference type="Proteomes" id="UP000677918"/>
    </source>
</evidence>
<dbReference type="Pfam" id="PF13490">
    <property type="entry name" value="zf-HC2"/>
    <property type="match status" value="1"/>
</dbReference>
<keyword evidence="1" id="KW-1133">Transmembrane helix</keyword>
<feature type="transmembrane region" description="Helical" evidence="1">
    <location>
        <begin position="81"/>
        <end position="100"/>
    </location>
</feature>
<proteinExistence type="predicted"/>
<name>A0A8J4H153_9BACL</name>
<evidence type="ECO:0000256" key="1">
    <source>
        <dbReference type="SAM" id="Phobius"/>
    </source>
</evidence>
<organism evidence="3 4">
    <name type="scientific">Xylanibacillus composti</name>
    <dbReference type="NCBI Taxonomy" id="1572762"/>
    <lineage>
        <taxon>Bacteria</taxon>
        <taxon>Bacillati</taxon>
        <taxon>Bacillota</taxon>
        <taxon>Bacilli</taxon>
        <taxon>Bacillales</taxon>
        <taxon>Paenibacillaceae</taxon>
        <taxon>Xylanibacillus</taxon>
    </lineage>
</organism>
<comment type="caution">
    <text evidence="3">The sequence shown here is derived from an EMBL/GenBank/DDBJ whole genome shotgun (WGS) entry which is preliminary data.</text>
</comment>
<keyword evidence="1" id="KW-0812">Transmembrane</keyword>
<keyword evidence="1" id="KW-0472">Membrane</keyword>
<sequence length="146" mass="16664">MNNHYDRLFWNAYIADTLDEPERQRAEDHLLDCEACLALYLACVEEESPSMPALDPKQSEALANDVVHALFPKKRWFQHVIFHYAVAASITLLLMGSGAFDRMTHAVQLEQIVADKPTLTDKLMQTANGWLDELGSILKERKPEHE</sequence>
<dbReference type="Proteomes" id="UP000677918">
    <property type="component" value="Unassembled WGS sequence"/>
</dbReference>
<feature type="domain" description="Putative zinc-finger" evidence="2">
    <location>
        <begin position="12"/>
        <end position="36"/>
    </location>
</feature>